<dbReference type="RefSeq" id="WP_103886050.1">
    <property type="nucleotide sequence ID" value="NZ_FNVU01000005.1"/>
</dbReference>
<evidence type="ECO:0008006" key="4">
    <source>
        <dbReference type="Google" id="ProtNLM"/>
    </source>
</evidence>
<sequence>MDKLLKSLPWWVKWIGIPVIALIVFGTLIASLVSIVIGLLFKLVVFVVLVGALVFVVKRVTSGGSGKKRDW</sequence>
<evidence type="ECO:0000256" key="1">
    <source>
        <dbReference type="SAM" id="Phobius"/>
    </source>
</evidence>
<dbReference type="Pfam" id="PF17260">
    <property type="entry name" value="DUF5326"/>
    <property type="match status" value="1"/>
</dbReference>
<protein>
    <recommendedName>
        <fullName evidence="4">DUF5326 family protein</fullName>
    </recommendedName>
</protein>
<dbReference type="InterPro" id="IPR020246">
    <property type="entry name" value="Uncharacterised_SCO3924"/>
</dbReference>
<organism evidence="2 3">
    <name type="scientific">Actinacidiphila yanglinensis</name>
    <dbReference type="NCBI Taxonomy" id="310779"/>
    <lineage>
        <taxon>Bacteria</taxon>
        <taxon>Bacillati</taxon>
        <taxon>Actinomycetota</taxon>
        <taxon>Actinomycetes</taxon>
        <taxon>Kitasatosporales</taxon>
        <taxon>Streptomycetaceae</taxon>
        <taxon>Actinacidiphila</taxon>
    </lineage>
</organism>
<reference evidence="2 3" key="1">
    <citation type="submission" date="2016-10" db="EMBL/GenBank/DDBJ databases">
        <authorList>
            <person name="de Groot N.N."/>
        </authorList>
    </citation>
    <scope>NUCLEOTIDE SEQUENCE [LARGE SCALE GENOMIC DNA]</scope>
    <source>
        <strain evidence="2 3">CGMCC 4.2023</strain>
    </source>
</reference>
<evidence type="ECO:0000313" key="3">
    <source>
        <dbReference type="Proteomes" id="UP000236754"/>
    </source>
</evidence>
<name>A0A1H6A948_9ACTN</name>
<gene>
    <name evidence="2" type="ORF">SAMN05216223_105234</name>
</gene>
<dbReference type="AlphaFoldDB" id="A0A1H6A948"/>
<keyword evidence="1" id="KW-0812">Transmembrane</keyword>
<accession>A0A1H6A948</accession>
<dbReference type="OrthoDB" id="4333131at2"/>
<evidence type="ECO:0000313" key="2">
    <source>
        <dbReference type="EMBL" id="SEG44850.1"/>
    </source>
</evidence>
<feature type="transmembrane region" description="Helical" evidence="1">
    <location>
        <begin position="39"/>
        <end position="57"/>
    </location>
</feature>
<keyword evidence="3" id="KW-1185">Reference proteome</keyword>
<keyword evidence="1" id="KW-0472">Membrane</keyword>
<feature type="transmembrane region" description="Helical" evidence="1">
    <location>
        <begin position="12"/>
        <end position="33"/>
    </location>
</feature>
<dbReference type="Proteomes" id="UP000236754">
    <property type="component" value="Unassembled WGS sequence"/>
</dbReference>
<dbReference type="EMBL" id="FNVU01000005">
    <property type="protein sequence ID" value="SEG44850.1"/>
    <property type="molecule type" value="Genomic_DNA"/>
</dbReference>
<proteinExistence type="predicted"/>
<keyword evidence="1" id="KW-1133">Transmembrane helix</keyword>